<evidence type="ECO:0000313" key="1">
    <source>
        <dbReference type="EMBL" id="GAI55174.1"/>
    </source>
</evidence>
<organism evidence="1">
    <name type="scientific">marine sediment metagenome</name>
    <dbReference type="NCBI Taxonomy" id="412755"/>
    <lineage>
        <taxon>unclassified sequences</taxon>
        <taxon>metagenomes</taxon>
        <taxon>ecological metagenomes</taxon>
    </lineage>
</organism>
<accession>X1RHX9</accession>
<feature type="non-terminal residue" evidence="1">
    <location>
        <position position="41"/>
    </location>
</feature>
<protein>
    <submittedName>
        <fullName evidence="1">Uncharacterized protein</fullName>
    </submittedName>
</protein>
<gene>
    <name evidence="1" type="ORF">S06H3_63245</name>
</gene>
<reference evidence="1" key="1">
    <citation type="journal article" date="2014" name="Front. Microbiol.">
        <title>High frequency of phylogenetically diverse reductive dehalogenase-homologous genes in deep subseafloor sedimentary metagenomes.</title>
        <authorList>
            <person name="Kawai M."/>
            <person name="Futagami T."/>
            <person name="Toyoda A."/>
            <person name="Takaki Y."/>
            <person name="Nishi S."/>
            <person name="Hori S."/>
            <person name="Arai W."/>
            <person name="Tsubouchi T."/>
            <person name="Morono Y."/>
            <person name="Uchiyama I."/>
            <person name="Ito T."/>
            <person name="Fujiyama A."/>
            <person name="Inagaki F."/>
            <person name="Takami H."/>
        </authorList>
    </citation>
    <scope>NUCLEOTIDE SEQUENCE</scope>
    <source>
        <strain evidence="1">Expedition CK06-06</strain>
    </source>
</reference>
<sequence>MKIGFNIAMICIVALLCIAAVAVTGLAMGYDGTIVSLALDA</sequence>
<comment type="caution">
    <text evidence="1">The sequence shown here is derived from an EMBL/GenBank/DDBJ whole genome shotgun (WGS) entry which is preliminary data.</text>
</comment>
<dbReference type="EMBL" id="BARV01041907">
    <property type="protein sequence ID" value="GAI55174.1"/>
    <property type="molecule type" value="Genomic_DNA"/>
</dbReference>
<proteinExistence type="predicted"/>
<dbReference type="AlphaFoldDB" id="X1RHX9"/>
<name>X1RHX9_9ZZZZ</name>